<dbReference type="AlphaFoldDB" id="A0AAW4VZW1"/>
<feature type="domain" description="Recombinase" evidence="2">
    <location>
        <begin position="181"/>
        <end position="325"/>
    </location>
</feature>
<dbReference type="Gene3D" id="3.40.50.1390">
    <property type="entry name" value="Resolvase, N-terminal catalytic domain"/>
    <property type="match status" value="1"/>
</dbReference>
<dbReference type="InterPro" id="IPR038109">
    <property type="entry name" value="DNA_bind_recomb_sf"/>
</dbReference>
<dbReference type="InterPro" id="IPR011109">
    <property type="entry name" value="DNA_bind_recombinase_dom"/>
</dbReference>
<sequence>MARKSKYGQPSAKLSTTLWAPALYIRLSREDGDREESNSIASQRELLTEFVDTQTDMAAPRLYTDDGCTGTDFDRPDFQRMLNDLRAGIVNCVIVKDLSRLGRNYVKVGEYLEHTFPLLNVRFIALSERIDSVADPRSVNNLVVPFKNILNDEYARDISNKVRASLDLKRRQGKFIGSFASYGYRKDPDDHSRLLIDEPAAAVVRDIFNWFISGTSVLGIAKRLNEQGVPNPSAYKRQQGMNYRHPTSDKLDDLWPDSSVRRILRNPLYTGTMVQGKNRTKSYKLHVSEAVPEEDWITVEQTHEAIIPIELFDKAQALFERDTRTAPAQKQVYLFSGFLRCADCGKAMNRKTISQPYRNYYYYICSTFKKQHSGACTKHTIRSDRLEQAVLETLRSQIALAVEMDELIAEINRSGARSRSADHLQTERAQLTAERERIEQMKLSLYPDWKAGDISREEYHRLKEQFEQQQGKLDTRIAALQTRIDEVQNGVNETNSFLSQFVKYRSLQTLTREVIVELIDMIYVHEGGKITIKFKFSDAYAAAQDYIQKHGKTA</sequence>
<keyword evidence="4" id="KW-1185">Reference proteome</keyword>
<dbReference type="Proteomes" id="UP001298753">
    <property type="component" value="Unassembled WGS sequence"/>
</dbReference>
<protein>
    <submittedName>
        <fullName evidence="3">Recombinase family protein</fullName>
    </submittedName>
</protein>
<dbReference type="PROSITE" id="PS51737">
    <property type="entry name" value="RECOMBINASE_DNA_BIND"/>
    <property type="match status" value="1"/>
</dbReference>
<dbReference type="GO" id="GO:0000150">
    <property type="term" value="F:DNA strand exchange activity"/>
    <property type="evidence" value="ECO:0007669"/>
    <property type="project" value="InterPro"/>
</dbReference>
<dbReference type="InterPro" id="IPR050639">
    <property type="entry name" value="SSR_resolvase"/>
</dbReference>
<dbReference type="InterPro" id="IPR036162">
    <property type="entry name" value="Resolvase-like_N_sf"/>
</dbReference>
<dbReference type="RefSeq" id="WP_227601047.1">
    <property type="nucleotide sequence ID" value="NZ_JAJEPX010000037.1"/>
</dbReference>
<dbReference type="SMART" id="SM00857">
    <property type="entry name" value="Resolvase"/>
    <property type="match status" value="1"/>
</dbReference>
<dbReference type="Pfam" id="PF00239">
    <property type="entry name" value="Resolvase"/>
    <property type="match status" value="1"/>
</dbReference>
<accession>A0AAW4VZW1</accession>
<dbReference type="InterPro" id="IPR025827">
    <property type="entry name" value="Zn_ribbon_recom_dom"/>
</dbReference>
<feature type="domain" description="Resolvase/invertase-type recombinase catalytic" evidence="1">
    <location>
        <begin position="20"/>
        <end position="173"/>
    </location>
</feature>
<reference evidence="3 4" key="1">
    <citation type="submission" date="2021-10" db="EMBL/GenBank/DDBJ databases">
        <title>Anaerobic single-cell dispensing facilitates the cultivation of human gut bacteria.</title>
        <authorList>
            <person name="Afrizal A."/>
        </authorList>
    </citation>
    <scope>NUCLEOTIDE SEQUENCE [LARGE SCALE GENOMIC DNA]</scope>
    <source>
        <strain evidence="3 4">CLA-AA-H270</strain>
    </source>
</reference>
<comment type="caution">
    <text evidence="3">The sequence shown here is derived from an EMBL/GenBank/DDBJ whole genome shotgun (WGS) entry which is preliminary data.</text>
</comment>
<dbReference type="InterPro" id="IPR006119">
    <property type="entry name" value="Resolv_N"/>
</dbReference>
<proteinExistence type="predicted"/>
<dbReference type="GO" id="GO:0003677">
    <property type="term" value="F:DNA binding"/>
    <property type="evidence" value="ECO:0007669"/>
    <property type="project" value="InterPro"/>
</dbReference>
<name>A0AAW4VZW1_9FIRM</name>
<dbReference type="GeneID" id="98661200"/>
<dbReference type="Pfam" id="PF14287">
    <property type="entry name" value="DUF4368"/>
    <property type="match status" value="1"/>
</dbReference>
<dbReference type="SUPFAM" id="SSF53041">
    <property type="entry name" value="Resolvase-like"/>
    <property type="match status" value="1"/>
</dbReference>
<evidence type="ECO:0000313" key="3">
    <source>
        <dbReference type="EMBL" id="MCC2177529.1"/>
    </source>
</evidence>
<evidence type="ECO:0000259" key="1">
    <source>
        <dbReference type="PROSITE" id="PS51736"/>
    </source>
</evidence>
<dbReference type="PROSITE" id="PS51736">
    <property type="entry name" value="RECOMBINASES_3"/>
    <property type="match status" value="1"/>
</dbReference>
<organism evidence="3 4">
    <name type="scientific">Agathobaculum butyriciproducens</name>
    <dbReference type="NCBI Taxonomy" id="1628085"/>
    <lineage>
        <taxon>Bacteria</taxon>
        <taxon>Bacillati</taxon>
        <taxon>Bacillota</taxon>
        <taxon>Clostridia</taxon>
        <taxon>Eubacteriales</taxon>
        <taxon>Butyricicoccaceae</taxon>
        <taxon>Agathobaculum</taxon>
    </lineage>
</organism>
<dbReference type="EMBL" id="JAJEPX010000037">
    <property type="protein sequence ID" value="MCC2177529.1"/>
    <property type="molecule type" value="Genomic_DNA"/>
</dbReference>
<dbReference type="PANTHER" id="PTHR30461:SF23">
    <property type="entry name" value="DNA RECOMBINASE-RELATED"/>
    <property type="match status" value="1"/>
</dbReference>
<gene>
    <name evidence="3" type="ORF">LKD22_10405</name>
</gene>
<dbReference type="InterPro" id="IPR025378">
    <property type="entry name" value="DUF4368"/>
</dbReference>
<evidence type="ECO:0000259" key="2">
    <source>
        <dbReference type="PROSITE" id="PS51737"/>
    </source>
</evidence>
<dbReference type="Pfam" id="PF07508">
    <property type="entry name" value="Recombinase"/>
    <property type="match status" value="1"/>
</dbReference>
<evidence type="ECO:0000313" key="4">
    <source>
        <dbReference type="Proteomes" id="UP001298753"/>
    </source>
</evidence>
<dbReference type="Gene3D" id="3.90.1750.20">
    <property type="entry name" value="Putative Large Serine Recombinase, Chain B, Domain 2"/>
    <property type="match status" value="1"/>
</dbReference>
<dbReference type="PANTHER" id="PTHR30461">
    <property type="entry name" value="DNA-INVERTASE FROM LAMBDOID PROPHAGE"/>
    <property type="match status" value="1"/>
</dbReference>
<dbReference type="Pfam" id="PF13408">
    <property type="entry name" value="Zn_ribbon_recom"/>
    <property type="match status" value="1"/>
</dbReference>